<dbReference type="PANTHER" id="PTHR38688">
    <property type="entry name" value="PYR_REDOX_2 DOMAIN-CONTAINING PROTEIN"/>
    <property type="match status" value="1"/>
</dbReference>
<keyword evidence="2" id="KW-1185">Reference proteome</keyword>
<gene>
    <name evidence="1" type="ORF">PG986_003624</name>
</gene>
<comment type="caution">
    <text evidence="1">The sequence shown here is derived from an EMBL/GenBank/DDBJ whole genome shotgun (WGS) entry which is preliminary data.</text>
</comment>
<dbReference type="RefSeq" id="XP_066704910.1">
    <property type="nucleotide sequence ID" value="XM_066839846.1"/>
</dbReference>
<protein>
    <submittedName>
        <fullName evidence="1">Pyridine nucleotide-disulfide oxidoreductase-domain-containing protein</fullName>
    </submittedName>
</protein>
<dbReference type="SUPFAM" id="SSF51905">
    <property type="entry name" value="FAD/NAD(P)-binding domain"/>
    <property type="match status" value="1"/>
</dbReference>
<dbReference type="Proteomes" id="UP001391051">
    <property type="component" value="Unassembled WGS sequence"/>
</dbReference>
<dbReference type="InterPro" id="IPR053275">
    <property type="entry name" value="Agnestin_monoxygenase"/>
</dbReference>
<dbReference type="Gene3D" id="3.50.50.60">
    <property type="entry name" value="FAD/NAD(P)-binding domain"/>
    <property type="match status" value="1"/>
</dbReference>
<dbReference type="EMBL" id="JAQQWE010000002">
    <property type="protein sequence ID" value="KAK7962799.1"/>
    <property type="molecule type" value="Genomic_DNA"/>
</dbReference>
<dbReference type="GeneID" id="92072908"/>
<evidence type="ECO:0000313" key="1">
    <source>
        <dbReference type="EMBL" id="KAK7962799.1"/>
    </source>
</evidence>
<evidence type="ECO:0000313" key="2">
    <source>
        <dbReference type="Proteomes" id="UP001391051"/>
    </source>
</evidence>
<reference evidence="1 2" key="1">
    <citation type="submission" date="2023-01" db="EMBL/GenBank/DDBJ databases">
        <title>Analysis of 21 Apiospora genomes using comparative genomics revels a genus with tremendous synthesis potential of carbohydrate active enzymes and secondary metabolites.</title>
        <authorList>
            <person name="Sorensen T."/>
        </authorList>
    </citation>
    <scope>NUCLEOTIDE SEQUENCE [LARGE SCALE GENOMIC DNA]</scope>
    <source>
        <strain evidence="1 2">CBS 24483</strain>
    </source>
</reference>
<sequence length="464" mass="50163">MSANIDVFNKSRVRVGKWMKPLVQQGPTRCFALGAGRPLYSQLQTSRAAPFAIRTLVTDNGKQPTDTEQYSAVVVGAGASGIAVTGSLLDTLGHGSRIAWVDPDFKGGRINACYREVPSNTIAQTFLDYGKGFESFRRAAQAVSEPNGLTKLAALEPKSTCSLHHAGDMLQTLSDGLLRDSQVSGLKGAVVKASRGKSPSGWVMTIQGKESQSTPAQRLVAPLVVYCTGSHPATVKLPTPAAETPKTLGLDDVLKPSVLKNTLPKDRPICVGVIGASHSAILVLRNLLDLSRDSHPQLRVRWFTRHKELKYAKYMDGWILYDNTGLKGLAAEFGRQYLEGDQLAKSGAGEIITRVDCSGGAEQEKAAFLRELPQCDHIVQAVGFSKNELPDMETEIEFDNITGGFVDRATGQPVPGLFGAGIAFPERVTDKAGNVEYAVGFFKFMKFLKRVVPSWVGVNQKSTR</sequence>
<dbReference type="InterPro" id="IPR036188">
    <property type="entry name" value="FAD/NAD-bd_sf"/>
</dbReference>
<proteinExistence type="predicted"/>
<organism evidence="1 2">
    <name type="scientific">Apiospora aurea</name>
    <dbReference type="NCBI Taxonomy" id="335848"/>
    <lineage>
        <taxon>Eukaryota</taxon>
        <taxon>Fungi</taxon>
        <taxon>Dikarya</taxon>
        <taxon>Ascomycota</taxon>
        <taxon>Pezizomycotina</taxon>
        <taxon>Sordariomycetes</taxon>
        <taxon>Xylariomycetidae</taxon>
        <taxon>Amphisphaeriales</taxon>
        <taxon>Apiosporaceae</taxon>
        <taxon>Apiospora</taxon>
    </lineage>
</organism>
<accession>A0ABR1QS66</accession>
<dbReference type="PANTHER" id="PTHR38688:SF1">
    <property type="entry name" value="FAD_NAD(P)-BINDING DOMAIN-CONTAINING PROTEIN"/>
    <property type="match status" value="1"/>
</dbReference>
<name>A0ABR1QS66_9PEZI</name>